<proteinExistence type="predicted"/>
<evidence type="ECO:0000313" key="2">
    <source>
        <dbReference type="EMBL" id="WDF67085.1"/>
    </source>
</evidence>
<feature type="transmembrane region" description="Helical" evidence="1">
    <location>
        <begin position="373"/>
        <end position="395"/>
    </location>
</feature>
<keyword evidence="1" id="KW-0812">Transmembrane</keyword>
<keyword evidence="1" id="KW-0472">Membrane</keyword>
<dbReference type="EMBL" id="CP117880">
    <property type="protein sequence ID" value="WDF67085.1"/>
    <property type="molecule type" value="Genomic_DNA"/>
</dbReference>
<keyword evidence="3" id="KW-1185">Reference proteome</keyword>
<organism evidence="2 3">
    <name type="scientific">Sphingobacterium oryzagri</name>
    <dbReference type="NCBI Taxonomy" id="3025669"/>
    <lineage>
        <taxon>Bacteria</taxon>
        <taxon>Pseudomonadati</taxon>
        <taxon>Bacteroidota</taxon>
        <taxon>Sphingobacteriia</taxon>
        <taxon>Sphingobacteriales</taxon>
        <taxon>Sphingobacteriaceae</taxon>
        <taxon>Sphingobacterium</taxon>
    </lineage>
</organism>
<dbReference type="RefSeq" id="WP_274265821.1">
    <property type="nucleotide sequence ID" value="NZ_CP117880.1"/>
</dbReference>
<feature type="transmembrane region" description="Helical" evidence="1">
    <location>
        <begin position="217"/>
        <end position="237"/>
    </location>
</feature>
<dbReference type="PANTHER" id="PTHR34219:SF3">
    <property type="entry name" value="BLL7967 PROTEIN"/>
    <property type="match status" value="1"/>
</dbReference>
<feature type="transmembrane region" description="Helical" evidence="1">
    <location>
        <begin position="165"/>
        <end position="185"/>
    </location>
</feature>
<dbReference type="InterPro" id="IPR005625">
    <property type="entry name" value="PepSY-ass_TM"/>
</dbReference>
<accession>A0ABY7WC99</accession>
<dbReference type="Pfam" id="PF03929">
    <property type="entry name" value="PepSY_TM"/>
    <property type="match status" value="1"/>
</dbReference>
<gene>
    <name evidence="2" type="ORF">PQ465_12290</name>
</gene>
<feature type="transmembrane region" description="Helical" evidence="1">
    <location>
        <begin position="21"/>
        <end position="47"/>
    </location>
</feature>
<dbReference type="PANTHER" id="PTHR34219">
    <property type="entry name" value="IRON-REGULATED INNER MEMBRANE PROTEIN-RELATED"/>
    <property type="match status" value="1"/>
</dbReference>
<sequence length="411" mass="47694">MPITSRRAPKRSKSTFRKISEWLHLWLGLFSGIVVFVVCFTAAIWVFRDEIAYFTMPFNRVELQNLPVDRPSIYTAIAQEYLDSNHTTEKLVVSAITYREPDESILIEYADSLKHIPHGNIHLNPYTKAFIHDEYFEHSNTLQFIYFIRAGHRFFWLPPNIGSPFVGINCLVFLVVLITGIIWWYPKKWNSSTRKKSFRIKWRAKWKRLNIDLHNVLGFYTLIFAFILTYTGVYYSFDWFKTSYHTLLGEAKTILTAEKPISAGSMASQIHAHPWDAVWEQVYLREGKSDGHIKIGYPRGNGALVYMLYNPIPGKYYGAYTRMFNATTLAENPQKIPFGREGNMEYDELSAGQKLIRLNFDLHLGTIGGLSTKILACIVSLVCASLPITGFIIWYNRKRKKKKILVYIDIR</sequence>
<name>A0ABY7WC99_9SPHI</name>
<keyword evidence="1" id="KW-1133">Transmembrane helix</keyword>
<dbReference type="Proteomes" id="UP001221558">
    <property type="component" value="Chromosome"/>
</dbReference>
<protein>
    <submittedName>
        <fullName evidence="2">PepSY-associated TM helix domain-containing protein</fullName>
    </submittedName>
</protein>
<reference evidence="2 3" key="1">
    <citation type="submission" date="2023-02" db="EMBL/GenBank/DDBJ databases">
        <title>Genome sequence of Sphingobacterium sp. KACC 22765.</title>
        <authorList>
            <person name="Kim S."/>
            <person name="Heo J."/>
            <person name="Kwon S.-W."/>
        </authorList>
    </citation>
    <scope>NUCLEOTIDE SEQUENCE [LARGE SCALE GENOMIC DNA]</scope>
    <source>
        <strain evidence="2 3">KACC 22765</strain>
    </source>
</reference>
<evidence type="ECO:0000313" key="3">
    <source>
        <dbReference type="Proteomes" id="UP001221558"/>
    </source>
</evidence>
<evidence type="ECO:0000256" key="1">
    <source>
        <dbReference type="SAM" id="Phobius"/>
    </source>
</evidence>